<dbReference type="OrthoDB" id="1121643at2"/>
<evidence type="ECO:0008006" key="3">
    <source>
        <dbReference type="Google" id="ProtNLM"/>
    </source>
</evidence>
<dbReference type="RefSeq" id="WP_092729699.1">
    <property type="nucleotide sequence ID" value="NZ_FMXE01000011.1"/>
</dbReference>
<dbReference type="AlphaFoldDB" id="A0A1G5XMY1"/>
<dbReference type="EMBL" id="FMXE01000011">
    <property type="protein sequence ID" value="SDA71839.1"/>
    <property type="molecule type" value="Genomic_DNA"/>
</dbReference>
<evidence type="ECO:0000313" key="2">
    <source>
        <dbReference type="Proteomes" id="UP000198756"/>
    </source>
</evidence>
<protein>
    <recommendedName>
        <fullName evidence="3">Ribbon-helix-helix protein, copG family</fullName>
    </recommendedName>
</protein>
<dbReference type="Pfam" id="PF19891">
    <property type="entry name" value="DUF6364"/>
    <property type="match status" value="1"/>
</dbReference>
<dbReference type="InterPro" id="IPR045944">
    <property type="entry name" value="DUF6364"/>
</dbReference>
<keyword evidence="2" id="KW-1185">Reference proteome</keyword>
<dbReference type="Proteomes" id="UP000198756">
    <property type="component" value="Unassembled WGS sequence"/>
</dbReference>
<reference evidence="2" key="1">
    <citation type="submission" date="2016-10" db="EMBL/GenBank/DDBJ databases">
        <authorList>
            <person name="Varghese N."/>
            <person name="Submissions S."/>
        </authorList>
    </citation>
    <scope>NUCLEOTIDE SEQUENCE [LARGE SCALE GENOMIC DNA]</scope>
    <source>
        <strain evidence="2">DSM 22703</strain>
    </source>
</reference>
<proteinExistence type="predicted"/>
<dbReference type="STRING" id="279824.SAMN03080617_01893"/>
<gene>
    <name evidence="1" type="ORF">SAMN03080617_01893</name>
</gene>
<sequence length="83" mass="9534">MKTKLTLTIEKSIIEKAKELANSSGKSLSEMIENYLSTKIKKAEDEQLEIPKEFQGLFGAIKLPSDFNEKEQIRKILSEKYLK</sequence>
<accession>A0A1G5XMY1</accession>
<evidence type="ECO:0000313" key="1">
    <source>
        <dbReference type="EMBL" id="SDA71839.1"/>
    </source>
</evidence>
<organism evidence="1 2">
    <name type="scientific">Algoriphagus alkaliphilus</name>
    <dbReference type="NCBI Taxonomy" id="279824"/>
    <lineage>
        <taxon>Bacteria</taxon>
        <taxon>Pseudomonadati</taxon>
        <taxon>Bacteroidota</taxon>
        <taxon>Cytophagia</taxon>
        <taxon>Cytophagales</taxon>
        <taxon>Cyclobacteriaceae</taxon>
        <taxon>Algoriphagus</taxon>
    </lineage>
</organism>
<name>A0A1G5XMY1_9BACT</name>